<gene>
    <name evidence="4" type="ORF">GCM10011386_04140</name>
</gene>
<keyword evidence="5" id="KW-1185">Reference proteome</keyword>
<feature type="domain" description="Glycoside hydrolase family 5" evidence="3">
    <location>
        <begin position="400"/>
        <end position="632"/>
    </location>
</feature>
<evidence type="ECO:0000313" key="4">
    <source>
        <dbReference type="EMBL" id="GGC15510.1"/>
    </source>
</evidence>
<dbReference type="InterPro" id="IPR017853">
    <property type="entry name" value="GH"/>
</dbReference>
<dbReference type="InterPro" id="IPR001547">
    <property type="entry name" value="Glyco_hydro_5"/>
</dbReference>
<dbReference type="SUPFAM" id="SSF51445">
    <property type="entry name" value="(Trans)glycosidases"/>
    <property type="match status" value="1"/>
</dbReference>
<comment type="caution">
    <text evidence="4">The sequence shown here is derived from an EMBL/GenBank/DDBJ whole genome shotgun (WGS) entry which is preliminary data.</text>
</comment>
<keyword evidence="1" id="KW-0378">Hydrolase</keyword>
<dbReference type="EMBL" id="BMIK01000001">
    <property type="protein sequence ID" value="GGC15510.1"/>
    <property type="molecule type" value="Genomic_DNA"/>
</dbReference>
<evidence type="ECO:0000256" key="2">
    <source>
        <dbReference type="ARBA" id="ARBA00023295"/>
    </source>
</evidence>
<dbReference type="Proteomes" id="UP000597338">
    <property type="component" value="Unassembled WGS sequence"/>
</dbReference>
<protein>
    <recommendedName>
        <fullName evidence="3">Glycoside hydrolase family 5 domain-containing protein</fullName>
    </recommendedName>
</protein>
<name>A0ABQ1KYT8_9SPHI</name>
<accession>A0ABQ1KYT8</accession>
<dbReference type="RefSeq" id="WP_188746858.1">
    <property type="nucleotide sequence ID" value="NZ_BMIK01000001.1"/>
</dbReference>
<dbReference type="Gene3D" id="3.20.20.80">
    <property type="entry name" value="Glycosidases"/>
    <property type="match status" value="1"/>
</dbReference>
<proteinExistence type="predicted"/>
<sequence>MNRRDYLRSLAIGSVGFSVSPFESLTKGTSQENTDTLPAGKLKGDEIYPAAGYGTTTFLVADAAVIRRLENQLPSGFIPLPLQTLNADELVGRLAEGNALVWLGEPGNLPPALSVGGYVISDDELDIGVKSDSPILWPHLPLTRAKVMGAYIAPPKGMPYHNVDEEIRADFLPIWEAKDRFGNVVGYPAVYMNYFAPSLALGRFEGCECFFFFVHEPLKLMDEQQWKSILDQLDRKRRSFLQVTDFNTNYTAFYKKERVQLRVRLRNRNQRAVSVQFRFSIRYPDATDFQPLGLLRRVPEGRSSTEAIFDFVPRFQPGLCEVRLEVLQDVSKAELLAVDGNLEVIEVRYLAFKLAADQVNTSVNHEIVGPSFKIDGEEAFWAGTHYYPSSSWWEWVWRDYRPLKAEEDLAAIRKAGYRIIRVWINPVIDEQVLRSIDVAIEQAARNGIVVILTLFTQWVRQMGFQRDSGEQVLFDFRHPRDFNLISVSLRNLDLQREFISILASRWKNAGNLIYNLSNEVYIKDPDTSQMDKEVQDWEEVTMSRGTLRDSLLYKRWANVMTAVLRKAGSDQLVLPGYVFSTVDGGDVNVANADAPMVPWHNYYPAEHAGLKLQYLDPISFNKPILLEEFGYGEWNPTERYDGTAHYALAGGAAGAVSYEWGLSWLSKESCYWPLPLRETLVDDPDPRWFAPFADMARLMSDKGVGMCPTPSGTGYGSIYHGTPFPASAAVALGRLGLFGAGLQRVAAPETAYVVIPKAQLQAINTLDDTFRKLWENHVLFGVWQEDQLASLPDKVQVLICPHALGPEGTAVIERLRASGVSVFTDDTWVSSQLLDRVTVEAGGEGIRVVMRRTAKGMLLTAAVEQPVDQAVLAYSYEKVGMGLTDFGVVHLTKSGIPLVEGARKIYIGKRQFCDVESGRAIFATEQPDLLKAATVKLMVTQPTRITFQRTISQLCISDGFGHEHPIQGGFKGNVLTVDDQLARYVILVKFGKGRMG</sequence>
<evidence type="ECO:0000256" key="1">
    <source>
        <dbReference type="ARBA" id="ARBA00022801"/>
    </source>
</evidence>
<organism evidence="4 5">
    <name type="scientific">Parapedobacter defluvii</name>
    <dbReference type="NCBI Taxonomy" id="2045106"/>
    <lineage>
        <taxon>Bacteria</taxon>
        <taxon>Pseudomonadati</taxon>
        <taxon>Bacteroidota</taxon>
        <taxon>Sphingobacteriia</taxon>
        <taxon>Sphingobacteriales</taxon>
        <taxon>Sphingobacteriaceae</taxon>
        <taxon>Parapedobacter</taxon>
    </lineage>
</organism>
<keyword evidence="2" id="KW-0326">Glycosidase</keyword>
<reference evidence="5" key="1">
    <citation type="journal article" date="2019" name="Int. J. Syst. Evol. Microbiol.">
        <title>The Global Catalogue of Microorganisms (GCM) 10K type strain sequencing project: providing services to taxonomists for standard genome sequencing and annotation.</title>
        <authorList>
            <consortium name="The Broad Institute Genomics Platform"/>
            <consortium name="The Broad Institute Genome Sequencing Center for Infectious Disease"/>
            <person name="Wu L."/>
            <person name="Ma J."/>
        </authorList>
    </citation>
    <scope>NUCLEOTIDE SEQUENCE [LARGE SCALE GENOMIC DNA]</scope>
    <source>
        <strain evidence="5">CGMCC 1.15342</strain>
    </source>
</reference>
<dbReference type="Pfam" id="PF00150">
    <property type="entry name" value="Cellulase"/>
    <property type="match status" value="1"/>
</dbReference>
<evidence type="ECO:0000313" key="5">
    <source>
        <dbReference type="Proteomes" id="UP000597338"/>
    </source>
</evidence>
<evidence type="ECO:0000259" key="3">
    <source>
        <dbReference type="Pfam" id="PF00150"/>
    </source>
</evidence>